<evidence type="ECO:0000313" key="2">
    <source>
        <dbReference type="Proteomes" id="UP001060012"/>
    </source>
</evidence>
<accession>A0ABY5E685</accession>
<organism evidence="1 2">
    <name type="scientific">Arcobacter roscoffensis</name>
    <dbReference type="NCBI Taxonomy" id="2961520"/>
    <lineage>
        <taxon>Bacteria</taxon>
        <taxon>Pseudomonadati</taxon>
        <taxon>Campylobacterota</taxon>
        <taxon>Epsilonproteobacteria</taxon>
        <taxon>Campylobacterales</taxon>
        <taxon>Arcobacteraceae</taxon>
        <taxon>Arcobacter</taxon>
    </lineage>
</organism>
<keyword evidence="2" id="KW-1185">Reference proteome</keyword>
<gene>
    <name evidence="1" type="ORF">NJU99_06120</name>
</gene>
<reference evidence="1" key="1">
    <citation type="submission" date="2022-07" db="EMBL/GenBank/DDBJ databases">
        <title>Arcobacter roscoffensis sp. nov., a marine bacterium isolated from coastal seawater collected from Roscoff, France.</title>
        <authorList>
            <person name="Pascual J."/>
            <person name="Lepeaux C."/>
            <person name="Methner A."/>
            <person name="Overmann J."/>
        </authorList>
    </citation>
    <scope>NUCLEOTIDE SEQUENCE</scope>
    <source>
        <strain evidence="1">ARW1-2F2</strain>
    </source>
</reference>
<dbReference type="EMBL" id="CP100595">
    <property type="protein sequence ID" value="UTJ07667.1"/>
    <property type="molecule type" value="Genomic_DNA"/>
</dbReference>
<protein>
    <submittedName>
        <fullName evidence="1">ModE family transcriptional regulator</fullName>
    </submittedName>
</protein>
<dbReference type="RefSeq" id="WP_254577841.1">
    <property type="nucleotide sequence ID" value="NZ_CP100595.1"/>
</dbReference>
<sequence>MIKLDSTQKQLVLNNLNENGELSCIRAFKAAKLMGIKPKNMAQIAKDMNIKITNCELGVFGKLKFSQMNDDIYNTLAKNSANNKKVQCEIAWKLAQEKGSTLKKVGSSIKNSDIKVTHCQLGVFYDEEFDKFDKVRKK</sequence>
<proteinExistence type="predicted"/>
<evidence type="ECO:0000313" key="1">
    <source>
        <dbReference type="EMBL" id="UTJ07667.1"/>
    </source>
</evidence>
<name>A0ABY5E685_9BACT</name>
<dbReference type="Proteomes" id="UP001060012">
    <property type="component" value="Chromosome"/>
</dbReference>